<evidence type="ECO:0000313" key="2">
    <source>
        <dbReference type="Proteomes" id="UP000092993"/>
    </source>
</evidence>
<reference evidence="1 2" key="1">
    <citation type="submission" date="2016-03" db="EMBL/GenBank/DDBJ databases">
        <title>Whole genome sequencing of Grifola frondosa 9006-11.</title>
        <authorList>
            <person name="Min B."/>
            <person name="Park H."/>
            <person name="Kim J.-G."/>
            <person name="Cho H."/>
            <person name="Oh Y.-L."/>
            <person name="Kong W.-S."/>
            <person name="Choi I.-G."/>
        </authorList>
    </citation>
    <scope>NUCLEOTIDE SEQUENCE [LARGE SCALE GENOMIC DNA]</scope>
    <source>
        <strain evidence="1 2">9006-11</strain>
    </source>
</reference>
<keyword evidence="2" id="KW-1185">Reference proteome</keyword>
<proteinExistence type="predicted"/>
<protein>
    <submittedName>
        <fullName evidence="1">Uncharacterized protein</fullName>
    </submittedName>
</protein>
<dbReference type="Proteomes" id="UP000092993">
    <property type="component" value="Unassembled WGS sequence"/>
</dbReference>
<name>A0A1C7MRV0_GRIFR</name>
<organism evidence="1 2">
    <name type="scientific">Grifola frondosa</name>
    <name type="common">Maitake</name>
    <name type="synonym">Polyporus frondosus</name>
    <dbReference type="NCBI Taxonomy" id="5627"/>
    <lineage>
        <taxon>Eukaryota</taxon>
        <taxon>Fungi</taxon>
        <taxon>Dikarya</taxon>
        <taxon>Basidiomycota</taxon>
        <taxon>Agaricomycotina</taxon>
        <taxon>Agaricomycetes</taxon>
        <taxon>Polyporales</taxon>
        <taxon>Grifolaceae</taxon>
        <taxon>Grifola</taxon>
    </lineage>
</organism>
<evidence type="ECO:0000313" key="1">
    <source>
        <dbReference type="EMBL" id="OBZ79467.1"/>
    </source>
</evidence>
<accession>A0A1C7MRV0</accession>
<comment type="caution">
    <text evidence="1">The sequence shown here is derived from an EMBL/GenBank/DDBJ whole genome shotgun (WGS) entry which is preliminary data.</text>
</comment>
<gene>
    <name evidence="1" type="ORF">A0H81_00072</name>
</gene>
<dbReference type="EMBL" id="LUGG01000001">
    <property type="protein sequence ID" value="OBZ79467.1"/>
    <property type="molecule type" value="Genomic_DNA"/>
</dbReference>
<sequence>MLCDLAPDVLQIPPIELLDGKELSTRPTFSNLFQSSPFFPSLTAAWRSWPTLSSAASIISHTHRFAVYSDRRRFTVS</sequence>
<dbReference type="AlphaFoldDB" id="A0A1C7MRV0"/>